<dbReference type="EMBL" id="MU001684">
    <property type="protein sequence ID" value="KAF2456042.1"/>
    <property type="molecule type" value="Genomic_DNA"/>
</dbReference>
<dbReference type="Proteomes" id="UP000799766">
    <property type="component" value="Unassembled WGS sequence"/>
</dbReference>
<keyword evidence="3" id="KW-1185">Reference proteome</keyword>
<dbReference type="AlphaFoldDB" id="A0A6A6NX41"/>
<sequence length="142" mass="15201">MYSTGATLRFGLTGLFALSTVLVAAASLPGRIGGYSPGVYVCRGYGFAPPCQYIVPQAGECVNFQPGWTDNVSSFGPDIGDWECHLYEDADCGLTSWRVLTWPGSGDLNERGYDNVPKSFKCFDTDVVGWEGEQVRPGGGNG</sequence>
<evidence type="ECO:0008006" key="4">
    <source>
        <dbReference type="Google" id="ProtNLM"/>
    </source>
</evidence>
<accession>A0A6A6NX41</accession>
<feature type="chain" id="PRO_5025540771" description="Beta/gamma crystallin 'Greek key' domain-containing protein" evidence="1">
    <location>
        <begin position="27"/>
        <end position="142"/>
    </location>
</feature>
<dbReference type="OrthoDB" id="2910287at2759"/>
<feature type="signal peptide" evidence="1">
    <location>
        <begin position="1"/>
        <end position="26"/>
    </location>
</feature>
<name>A0A6A6NX41_9PEZI</name>
<organism evidence="2 3">
    <name type="scientific">Lineolata rhizophorae</name>
    <dbReference type="NCBI Taxonomy" id="578093"/>
    <lineage>
        <taxon>Eukaryota</taxon>
        <taxon>Fungi</taxon>
        <taxon>Dikarya</taxon>
        <taxon>Ascomycota</taxon>
        <taxon>Pezizomycotina</taxon>
        <taxon>Dothideomycetes</taxon>
        <taxon>Dothideomycetes incertae sedis</taxon>
        <taxon>Lineolatales</taxon>
        <taxon>Lineolataceae</taxon>
        <taxon>Lineolata</taxon>
    </lineage>
</organism>
<gene>
    <name evidence="2" type="ORF">BDY21DRAFT_372690</name>
</gene>
<evidence type="ECO:0000256" key="1">
    <source>
        <dbReference type="SAM" id="SignalP"/>
    </source>
</evidence>
<keyword evidence="1" id="KW-0732">Signal</keyword>
<evidence type="ECO:0000313" key="3">
    <source>
        <dbReference type="Proteomes" id="UP000799766"/>
    </source>
</evidence>
<protein>
    <recommendedName>
        <fullName evidence="4">Beta/gamma crystallin 'Greek key' domain-containing protein</fullName>
    </recommendedName>
</protein>
<evidence type="ECO:0000313" key="2">
    <source>
        <dbReference type="EMBL" id="KAF2456042.1"/>
    </source>
</evidence>
<reference evidence="2" key="1">
    <citation type="journal article" date="2020" name="Stud. Mycol.">
        <title>101 Dothideomycetes genomes: a test case for predicting lifestyles and emergence of pathogens.</title>
        <authorList>
            <person name="Haridas S."/>
            <person name="Albert R."/>
            <person name="Binder M."/>
            <person name="Bloem J."/>
            <person name="Labutti K."/>
            <person name="Salamov A."/>
            <person name="Andreopoulos B."/>
            <person name="Baker S."/>
            <person name="Barry K."/>
            <person name="Bills G."/>
            <person name="Bluhm B."/>
            <person name="Cannon C."/>
            <person name="Castanera R."/>
            <person name="Culley D."/>
            <person name="Daum C."/>
            <person name="Ezra D."/>
            <person name="Gonzalez J."/>
            <person name="Henrissat B."/>
            <person name="Kuo A."/>
            <person name="Liang C."/>
            <person name="Lipzen A."/>
            <person name="Lutzoni F."/>
            <person name="Magnuson J."/>
            <person name="Mondo S."/>
            <person name="Nolan M."/>
            <person name="Ohm R."/>
            <person name="Pangilinan J."/>
            <person name="Park H.-J."/>
            <person name="Ramirez L."/>
            <person name="Alfaro M."/>
            <person name="Sun H."/>
            <person name="Tritt A."/>
            <person name="Yoshinaga Y."/>
            <person name="Zwiers L.-H."/>
            <person name="Turgeon B."/>
            <person name="Goodwin S."/>
            <person name="Spatafora J."/>
            <person name="Crous P."/>
            <person name="Grigoriev I."/>
        </authorList>
    </citation>
    <scope>NUCLEOTIDE SEQUENCE</scope>
    <source>
        <strain evidence="2">ATCC 16933</strain>
    </source>
</reference>
<proteinExistence type="predicted"/>